<reference evidence="1 2" key="1">
    <citation type="journal article" date="2023" name="Nucleic Acids Res.">
        <title>The hologenome of Daphnia magna reveals possible DNA methylation and microbiome-mediated evolution of the host genome.</title>
        <authorList>
            <person name="Chaturvedi A."/>
            <person name="Li X."/>
            <person name="Dhandapani V."/>
            <person name="Marshall H."/>
            <person name="Kissane S."/>
            <person name="Cuenca-Cambronero M."/>
            <person name="Asole G."/>
            <person name="Calvet F."/>
            <person name="Ruiz-Romero M."/>
            <person name="Marangio P."/>
            <person name="Guigo R."/>
            <person name="Rago D."/>
            <person name="Mirbahai L."/>
            <person name="Eastwood N."/>
            <person name="Colbourne J.K."/>
            <person name="Zhou J."/>
            <person name="Mallon E."/>
            <person name="Orsini L."/>
        </authorList>
    </citation>
    <scope>NUCLEOTIDE SEQUENCE [LARGE SCALE GENOMIC DNA]</scope>
    <source>
        <strain evidence="1">LRV0_1</strain>
    </source>
</reference>
<gene>
    <name evidence="1" type="ORF">OUZ56_005564</name>
</gene>
<sequence>MVYMRCSMPVSLINLTKARLSSYCMLIVRWQSILVGRLGLVQDGIGLGGVLLACYVLFST</sequence>
<dbReference type="EMBL" id="JAOYFB010000001">
    <property type="protein sequence ID" value="KAK4003812.1"/>
    <property type="molecule type" value="Genomic_DNA"/>
</dbReference>
<proteinExistence type="predicted"/>
<evidence type="ECO:0000313" key="2">
    <source>
        <dbReference type="Proteomes" id="UP001234178"/>
    </source>
</evidence>
<dbReference type="Proteomes" id="UP001234178">
    <property type="component" value="Unassembled WGS sequence"/>
</dbReference>
<comment type="caution">
    <text evidence="1">The sequence shown here is derived from an EMBL/GenBank/DDBJ whole genome shotgun (WGS) entry which is preliminary data.</text>
</comment>
<organism evidence="1 2">
    <name type="scientific">Daphnia magna</name>
    <dbReference type="NCBI Taxonomy" id="35525"/>
    <lineage>
        <taxon>Eukaryota</taxon>
        <taxon>Metazoa</taxon>
        <taxon>Ecdysozoa</taxon>
        <taxon>Arthropoda</taxon>
        <taxon>Crustacea</taxon>
        <taxon>Branchiopoda</taxon>
        <taxon>Diplostraca</taxon>
        <taxon>Cladocera</taxon>
        <taxon>Anomopoda</taxon>
        <taxon>Daphniidae</taxon>
        <taxon>Daphnia</taxon>
    </lineage>
</organism>
<accession>A0ABQ9YT43</accession>
<evidence type="ECO:0000313" key="1">
    <source>
        <dbReference type="EMBL" id="KAK4003812.1"/>
    </source>
</evidence>
<keyword evidence="2" id="KW-1185">Reference proteome</keyword>
<name>A0ABQ9YT43_9CRUS</name>
<protein>
    <submittedName>
        <fullName evidence="1">Uncharacterized protein</fullName>
    </submittedName>
</protein>